<dbReference type="EMBL" id="QTSX02000715">
    <property type="protein sequence ID" value="KAJ9086595.1"/>
    <property type="molecule type" value="Genomic_DNA"/>
</dbReference>
<accession>A0ACC2UIP8</accession>
<keyword evidence="2" id="KW-1185">Reference proteome</keyword>
<dbReference type="Proteomes" id="UP001165960">
    <property type="component" value="Unassembled WGS sequence"/>
</dbReference>
<reference evidence="1" key="1">
    <citation type="submission" date="2022-04" db="EMBL/GenBank/DDBJ databases">
        <title>Genome of the entomopathogenic fungus Entomophthora muscae.</title>
        <authorList>
            <person name="Elya C."/>
            <person name="Lovett B.R."/>
            <person name="Lee E."/>
            <person name="Macias A.M."/>
            <person name="Hajek A.E."/>
            <person name="De Bivort B.L."/>
            <person name="Kasson M.T."/>
            <person name="De Fine Licht H.H."/>
            <person name="Stajich J.E."/>
        </authorList>
    </citation>
    <scope>NUCLEOTIDE SEQUENCE</scope>
    <source>
        <strain evidence="1">Berkeley</strain>
    </source>
</reference>
<sequence length="112" mass="12823">MTTIWRELDTSLAIESRQHRGNFPADKVEEDKEYVSHQTQTVATSKHVTHSSGQHHDRCGKKISVEVPSRRIPQTEIKDISEHDLTSKEEEEEEDKENNEAEEGSPSVNLDQ</sequence>
<name>A0ACC2UIP8_9FUNG</name>
<evidence type="ECO:0000313" key="2">
    <source>
        <dbReference type="Proteomes" id="UP001165960"/>
    </source>
</evidence>
<protein>
    <submittedName>
        <fullName evidence="1">Uncharacterized protein</fullName>
    </submittedName>
</protein>
<comment type="caution">
    <text evidence="1">The sequence shown here is derived from an EMBL/GenBank/DDBJ whole genome shotgun (WGS) entry which is preliminary data.</text>
</comment>
<gene>
    <name evidence="1" type="ORF">DSO57_1002317</name>
</gene>
<organism evidence="1 2">
    <name type="scientific">Entomophthora muscae</name>
    <dbReference type="NCBI Taxonomy" id="34485"/>
    <lineage>
        <taxon>Eukaryota</taxon>
        <taxon>Fungi</taxon>
        <taxon>Fungi incertae sedis</taxon>
        <taxon>Zoopagomycota</taxon>
        <taxon>Entomophthoromycotina</taxon>
        <taxon>Entomophthoromycetes</taxon>
        <taxon>Entomophthorales</taxon>
        <taxon>Entomophthoraceae</taxon>
        <taxon>Entomophthora</taxon>
    </lineage>
</organism>
<proteinExistence type="predicted"/>
<evidence type="ECO:0000313" key="1">
    <source>
        <dbReference type="EMBL" id="KAJ9086595.1"/>
    </source>
</evidence>